<proteinExistence type="predicted"/>
<dbReference type="Proteomes" id="UP000585614">
    <property type="component" value="Unassembled WGS sequence"/>
</dbReference>
<dbReference type="EMBL" id="JACAGC010000026">
    <property type="protein sequence ID" value="KAF6276116.1"/>
    <property type="molecule type" value="Genomic_DNA"/>
</dbReference>
<evidence type="ECO:0000313" key="1">
    <source>
        <dbReference type="EMBL" id="KAF6276116.1"/>
    </source>
</evidence>
<protein>
    <submittedName>
        <fullName evidence="1">Uncharacterized protein</fullName>
    </submittedName>
</protein>
<comment type="caution">
    <text evidence="1">The sequence shown here is derived from an EMBL/GenBank/DDBJ whole genome shotgun (WGS) entry which is preliminary data.</text>
</comment>
<dbReference type="AlphaFoldDB" id="A0A7J7RJ02"/>
<reference evidence="1 2" key="1">
    <citation type="journal article" date="2020" name="Nature">
        <title>Six reference-quality genomes reveal evolution of bat adaptations.</title>
        <authorList>
            <person name="Jebb D."/>
            <person name="Huang Z."/>
            <person name="Pippel M."/>
            <person name="Hughes G.M."/>
            <person name="Lavrichenko K."/>
            <person name="Devanna P."/>
            <person name="Winkler S."/>
            <person name="Jermiin L.S."/>
            <person name="Skirmuntt E.C."/>
            <person name="Katzourakis A."/>
            <person name="Burkitt-Gray L."/>
            <person name="Ray D.A."/>
            <person name="Sullivan K.A.M."/>
            <person name="Roscito J.G."/>
            <person name="Kirilenko B.M."/>
            <person name="Davalos L.M."/>
            <person name="Corthals A.P."/>
            <person name="Power M.L."/>
            <person name="Jones G."/>
            <person name="Ransome R.D."/>
            <person name="Dechmann D.K.N."/>
            <person name="Locatelli A.G."/>
            <person name="Puechmaille S.J."/>
            <person name="Fedrigo O."/>
            <person name="Jarvis E.D."/>
            <person name="Hiller M."/>
            <person name="Vernes S.C."/>
            <person name="Myers E.W."/>
            <person name="Teeling E.C."/>
        </authorList>
    </citation>
    <scope>NUCLEOTIDE SEQUENCE [LARGE SCALE GENOMIC DNA]</scope>
    <source>
        <strain evidence="1">MRhiFer1</strain>
        <tissue evidence="1">Lung</tissue>
    </source>
</reference>
<name>A0A7J7RJ02_RHIFE</name>
<sequence>MGPALGGVPSWGCRTVERERLSLAPGLQARRPQQWQGRLGLCENNASSPSGLRLRKPVLRLGNQVLGTAKPLPAQGRWEARVEGAPPRQTKPGLEALIARNELFAVPGVGEDEPVIIFKFAIIDLGKSYCDKNELIIKFISEINSAAIKQLAGAAGAACCPAFLAAKSPRQAPAGSAGGRGVGHNNYTFSRAPVPRGAEGAGCSPAGWRERTFAGA</sequence>
<evidence type="ECO:0000313" key="2">
    <source>
        <dbReference type="Proteomes" id="UP000585614"/>
    </source>
</evidence>
<accession>A0A7J7RJ02</accession>
<organism evidence="1 2">
    <name type="scientific">Rhinolophus ferrumequinum</name>
    <name type="common">Greater horseshoe bat</name>
    <dbReference type="NCBI Taxonomy" id="59479"/>
    <lineage>
        <taxon>Eukaryota</taxon>
        <taxon>Metazoa</taxon>
        <taxon>Chordata</taxon>
        <taxon>Craniata</taxon>
        <taxon>Vertebrata</taxon>
        <taxon>Euteleostomi</taxon>
        <taxon>Mammalia</taxon>
        <taxon>Eutheria</taxon>
        <taxon>Laurasiatheria</taxon>
        <taxon>Chiroptera</taxon>
        <taxon>Yinpterochiroptera</taxon>
        <taxon>Rhinolophoidea</taxon>
        <taxon>Rhinolophidae</taxon>
        <taxon>Rhinolophinae</taxon>
        <taxon>Rhinolophus</taxon>
    </lineage>
</organism>
<gene>
    <name evidence="1" type="ORF">mRhiFer1_009462</name>
</gene>